<feature type="non-terminal residue" evidence="1">
    <location>
        <position position="1"/>
    </location>
</feature>
<organism evidence="1 2">
    <name type="scientific">Cetraspora pellucida</name>
    <dbReference type="NCBI Taxonomy" id="1433469"/>
    <lineage>
        <taxon>Eukaryota</taxon>
        <taxon>Fungi</taxon>
        <taxon>Fungi incertae sedis</taxon>
        <taxon>Mucoromycota</taxon>
        <taxon>Glomeromycotina</taxon>
        <taxon>Glomeromycetes</taxon>
        <taxon>Diversisporales</taxon>
        <taxon>Gigasporaceae</taxon>
        <taxon>Cetraspora</taxon>
    </lineage>
</organism>
<feature type="non-terminal residue" evidence="1">
    <location>
        <position position="62"/>
    </location>
</feature>
<protein>
    <submittedName>
        <fullName evidence="1">20160_t:CDS:1</fullName>
    </submittedName>
</protein>
<dbReference type="AlphaFoldDB" id="A0A9N9KE01"/>
<keyword evidence="2" id="KW-1185">Reference proteome</keyword>
<evidence type="ECO:0000313" key="1">
    <source>
        <dbReference type="EMBL" id="CAG8820323.1"/>
    </source>
</evidence>
<accession>A0A9N9KE01</accession>
<proteinExistence type="predicted"/>
<sequence>NLIDSRSKARTEVIAKLKGLVDIISIVEIRNLKSIAKMKDLVRIESAAKTESLDNAKVAKMK</sequence>
<comment type="caution">
    <text evidence="1">The sequence shown here is derived from an EMBL/GenBank/DDBJ whole genome shotgun (WGS) entry which is preliminary data.</text>
</comment>
<dbReference type="EMBL" id="CAJVQA010049080">
    <property type="protein sequence ID" value="CAG8820323.1"/>
    <property type="molecule type" value="Genomic_DNA"/>
</dbReference>
<evidence type="ECO:0000313" key="2">
    <source>
        <dbReference type="Proteomes" id="UP000789759"/>
    </source>
</evidence>
<name>A0A9N9KE01_9GLOM</name>
<dbReference type="Proteomes" id="UP000789759">
    <property type="component" value="Unassembled WGS sequence"/>
</dbReference>
<reference evidence="1" key="1">
    <citation type="submission" date="2021-06" db="EMBL/GenBank/DDBJ databases">
        <authorList>
            <person name="Kallberg Y."/>
            <person name="Tangrot J."/>
            <person name="Rosling A."/>
        </authorList>
    </citation>
    <scope>NUCLEOTIDE SEQUENCE</scope>
    <source>
        <strain evidence="1">FL966</strain>
    </source>
</reference>
<gene>
    <name evidence="1" type="ORF">CPELLU_LOCUS19627</name>
</gene>